<feature type="region of interest" description="Disordered" evidence="1">
    <location>
        <begin position="117"/>
        <end position="147"/>
    </location>
</feature>
<dbReference type="EMBL" id="CDMY01000345">
    <property type="protein sequence ID" value="CEM03603.1"/>
    <property type="molecule type" value="Genomic_DNA"/>
</dbReference>
<organism evidence="2 3">
    <name type="scientific">Vitrella brassicaformis (strain CCMP3155)</name>
    <dbReference type="NCBI Taxonomy" id="1169540"/>
    <lineage>
        <taxon>Eukaryota</taxon>
        <taxon>Sar</taxon>
        <taxon>Alveolata</taxon>
        <taxon>Colpodellida</taxon>
        <taxon>Vitrellaceae</taxon>
        <taxon>Vitrella</taxon>
    </lineage>
</organism>
<protein>
    <recommendedName>
        <fullName evidence="4">Potassium channel tetramerisation-type BTB domain-containing protein</fullName>
    </recommendedName>
</protein>
<evidence type="ECO:0000256" key="1">
    <source>
        <dbReference type="SAM" id="MobiDB-lite"/>
    </source>
</evidence>
<dbReference type="Proteomes" id="UP000041254">
    <property type="component" value="Unassembled WGS sequence"/>
</dbReference>
<gene>
    <name evidence="2" type="ORF">Vbra_8434</name>
</gene>
<name>A0A0G4EXQ3_VITBC</name>
<dbReference type="Gene3D" id="3.30.710.10">
    <property type="entry name" value="Potassium Channel Kv1.1, Chain A"/>
    <property type="match status" value="1"/>
</dbReference>
<keyword evidence="3" id="KW-1185">Reference proteome</keyword>
<proteinExistence type="predicted"/>
<dbReference type="VEuPathDB" id="CryptoDB:Vbra_8434"/>
<feature type="compositionally biased region" description="Low complexity" evidence="1">
    <location>
        <begin position="120"/>
        <end position="134"/>
    </location>
</feature>
<dbReference type="AlphaFoldDB" id="A0A0G4EXQ3"/>
<evidence type="ECO:0000313" key="2">
    <source>
        <dbReference type="EMBL" id="CEM03603.1"/>
    </source>
</evidence>
<dbReference type="InParanoid" id="A0A0G4EXQ3"/>
<accession>A0A0G4EXQ3</accession>
<reference evidence="2 3" key="1">
    <citation type="submission" date="2014-11" db="EMBL/GenBank/DDBJ databases">
        <authorList>
            <person name="Zhu J."/>
            <person name="Qi W."/>
            <person name="Song R."/>
        </authorList>
    </citation>
    <scope>NUCLEOTIDE SEQUENCE [LARGE SCALE GENOMIC DNA]</scope>
</reference>
<sequence>MQMNCAEAEEDGMSRVGLTGLPSVDCPLQSLTGKVQSVVRDLKRRRELVERKRKELDEYVRARRWRDIRGDPKDILVVNVGGEGFMVPRSTLTCVSESLLCDLFSGAFDHMLVPYQPAASTSPSSPTSPSVCSSTPPPIFLDPRESEKEDPSVVFYFDLLLSRPTGDDDSGSPAAASTPCMRALQRLSSDKETLSDQAMAASASSSSAADGPVADLPQPQTVTSLCSVLIRKAARSEATKHAVIAQLNDTNEHVVVEEVNKYIDGLLVAKGLQGIITISPQLTSVDSLLRLAYFLDKSGDWTGWEPLVRVAVHQGRGEGRLPIELGSADVEAVGSRAVFDGRCEALRQLSLIARHLDMTLERVSNSGERLGGNRLTIRTRHTLPRGSLFSLFRNRFDLNNPACEYAEDRLKGYPLMTIRPPETLPANHPFRNGYDPANPVMRFGGLSVADHLVVCAYQLNNATRFNRLEQLATQQPPIWGCHTISTRHWTAAGGVDRTIVLHGDRPHHKFETHITIYSTIDQPQHLNEAHAVLCTTEVPVPGREGAARFPQTVAVVREVMGADDIQVACGN</sequence>
<evidence type="ECO:0008006" key="4">
    <source>
        <dbReference type="Google" id="ProtNLM"/>
    </source>
</evidence>
<evidence type="ECO:0000313" key="3">
    <source>
        <dbReference type="Proteomes" id="UP000041254"/>
    </source>
</evidence>
<feature type="compositionally biased region" description="Low complexity" evidence="1">
    <location>
        <begin position="200"/>
        <end position="209"/>
    </location>
</feature>
<dbReference type="PhylomeDB" id="A0A0G4EXQ3"/>
<feature type="region of interest" description="Disordered" evidence="1">
    <location>
        <begin position="194"/>
        <end position="216"/>
    </location>
</feature>
<dbReference type="InterPro" id="IPR011333">
    <property type="entry name" value="SKP1/BTB/POZ_sf"/>
</dbReference>